<protein>
    <submittedName>
        <fullName evidence="2">Nucleotidyltransferase family protein</fullName>
    </submittedName>
</protein>
<dbReference type="RefSeq" id="WP_105093509.1">
    <property type="nucleotide sequence ID" value="NZ_PPDF01000014.1"/>
</dbReference>
<dbReference type="CDD" id="cd04182">
    <property type="entry name" value="GT_2_like_f"/>
    <property type="match status" value="1"/>
</dbReference>
<accession>A0A2S7ZLB6</accession>
<dbReference type="AlphaFoldDB" id="A0A2S7ZLB6"/>
<name>A0A2S7ZLB6_9FIRM</name>
<sequence length="238" mass="26383">MEYKACESAPVGGALLREFPRIGIVLLAAGQSRRMGTNKQLLPWRGKTVLDAVCHALQTGWVQSANGSSLVNYPFVAVTNDNRNIDEIVKNYGFSVVHNENPELGQGASIALGIQYLLSTYGRNYFDGIICSVSDQPLLCPKVIETLIQYFQQRHDADNRIIVVPKYGFTQHAGNPVMFGNHWFDALQTIEGDQGGRTIICGEGQDFIKHVYIASDWGDDVDTPEDYNDLLNRESEGV</sequence>
<evidence type="ECO:0000313" key="3">
    <source>
        <dbReference type="Proteomes" id="UP000238877"/>
    </source>
</evidence>
<dbReference type="PANTHER" id="PTHR43777:SF1">
    <property type="entry name" value="MOLYBDENUM COFACTOR CYTIDYLYLTRANSFERASE"/>
    <property type="match status" value="1"/>
</dbReference>
<evidence type="ECO:0000259" key="1">
    <source>
        <dbReference type="Pfam" id="PF12804"/>
    </source>
</evidence>
<organism evidence="2 3">
    <name type="scientific">Veillonella tobetsuensis</name>
    <dbReference type="NCBI Taxonomy" id="1110546"/>
    <lineage>
        <taxon>Bacteria</taxon>
        <taxon>Bacillati</taxon>
        <taxon>Bacillota</taxon>
        <taxon>Negativicutes</taxon>
        <taxon>Veillonellales</taxon>
        <taxon>Veillonellaceae</taxon>
        <taxon>Veillonella</taxon>
    </lineage>
</organism>
<keyword evidence="2" id="KW-0808">Transferase</keyword>
<dbReference type="InterPro" id="IPR029044">
    <property type="entry name" value="Nucleotide-diphossugar_trans"/>
</dbReference>
<dbReference type="InterPro" id="IPR025877">
    <property type="entry name" value="MobA-like_NTP_Trfase"/>
</dbReference>
<comment type="caution">
    <text evidence="2">The sequence shown here is derived from an EMBL/GenBank/DDBJ whole genome shotgun (WGS) entry which is preliminary data.</text>
</comment>
<dbReference type="Gene3D" id="3.90.550.10">
    <property type="entry name" value="Spore Coat Polysaccharide Biosynthesis Protein SpsA, Chain A"/>
    <property type="match status" value="1"/>
</dbReference>
<gene>
    <name evidence="2" type="ORF">VTHSUH11_09280</name>
</gene>
<dbReference type="Pfam" id="PF12804">
    <property type="entry name" value="NTP_transf_3"/>
    <property type="match status" value="1"/>
</dbReference>
<dbReference type="EMBL" id="PPDF01000014">
    <property type="protein sequence ID" value="PQL24089.1"/>
    <property type="molecule type" value="Genomic_DNA"/>
</dbReference>
<dbReference type="GO" id="GO:0016779">
    <property type="term" value="F:nucleotidyltransferase activity"/>
    <property type="evidence" value="ECO:0007669"/>
    <property type="project" value="UniProtKB-ARBA"/>
</dbReference>
<dbReference type="SUPFAM" id="SSF53448">
    <property type="entry name" value="Nucleotide-diphospho-sugar transferases"/>
    <property type="match status" value="1"/>
</dbReference>
<reference evidence="2 3" key="1">
    <citation type="submission" date="2018-01" db="EMBL/GenBank/DDBJ databases">
        <title>Draft genome sequences of clinical isolates and type strains of oral Veillonella including Veillonella infantum sp., nov.</title>
        <authorList>
            <person name="Mashima I."/>
            <person name="Liao Y.-C."/>
            <person name="Sabharwal A."/>
            <person name="Haase E.M."/>
            <person name="Nakazawa F."/>
            <person name="Scannapieco F.A."/>
        </authorList>
    </citation>
    <scope>NUCLEOTIDE SEQUENCE [LARGE SCALE GENOMIC DNA]</scope>
    <source>
        <strain evidence="2 3">Y6</strain>
    </source>
</reference>
<dbReference type="Proteomes" id="UP000238877">
    <property type="component" value="Unassembled WGS sequence"/>
</dbReference>
<evidence type="ECO:0000313" key="2">
    <source>
        <dbReference type="EMBL" id="PQL24089.1"/>
    </source>
</evidence>
<feature type="domain" description="MobA-like NTP transferase" evidence="1">
    <location>
        <begin position="25"/>
        <end position="200"/>
    </location>
</feature>
<dbReference type="STRING" id="1110546.GCA_001078375_00391"/>
<proteinExistence type="predicted"/>
<dbReference type="PANTHER" id="PTHR43777">
    <property type="entry name" value="MOLYBDENUM COFACTOR CYTIDYLYLTRANSFERASE"/>
    <property type="match status" value="1"/>
</dbReference>